<proteinExistence type="predicted"/>
<comment type="caution">
    <text evidence="1">The sequence shown here is derived from an EMBL/GenBank/DDBJ whole genome shotgun (WGS) entry which is preliminary data.</text>
</comment>
<accession>A0A1E7XCW5</accession>
<dbReference type="RefSeq" id="WP_070367970.1">
    <property type="nucleotide sequence ID" value="NZ_JAZHVW010000002.1"/>
</dbReference>
<dbReference type="STRING" id="481719.LASUN_15320"/>
<evidence type="ECO:0000313" key="2">
    <source>
        <dbReference type="Proteomes" id="UP000177010"/>
    </source>
</evidence>
<reference evidence="1 2" key="1">
    <citation type="submission" date="2016-09" db="EMBL/GenBank/DDBJ databases">
        <title>Genome Sequence of Lactobacillus sunkii Strain CG01.</title>
        <authorList>
            <person name="Poehlein A."/>
            <person name="Gabris C."/>
            <person name="Bengelsdorf F.R."/>
            <person name="Duerre P."/>
            <person name="Daniel R."/>
        </authorList>
    </citation>
    <scope>NUCLEOTIDE SEQUENCE [LARGE SCALE GENOMIC DNA]</scope>
    <source>
        <strain evidence="1 2">CG_D</strain>
    </source>
</reference>
<sequence length="209" mass="24620">MSIEDPQNILTVTNREEFRKWLVKNHRHASECWVSVKRGIPKDHDHFWYVDAVEEAMCFGWIDSTYKVIVSGKPAVQRFVPRKAGSAWSELNKARCIRMAHLGRMTTAGKSKLPNMDPNNFKIDQRIKRALKRRPGAWQYFCSCPPLYQRVRIDTIQIKTNHPKLFRSRMTKFANACRDHKMIGHWDDNGRLKNIYVSIWPNNNEKSHQ</sequence>
<evidence type="ECO:0008006" key="3">
    <source>
        <dbReference type="Google" id="ProtNLM"/>
    </source>
</evidence>
<protein>
    <recommendedName>
        <fullName evidence="3">Thymidylate synthase</fullName>
    </recommendedName>
</protein>
<evidence type="ECO:0000313" key="1">
    <source>
        <dbReference type="EMBL" id="OFA10976.1"/>
    </source>
</evidence>
<dbReference type="AlphaFoldDB" id="A0A1E7XCW5"/>
<dbReference type="Proteomes" id="UP000177010">
    <property type="component" value="Unassembled WGS sequence"/>
</dbReference>
<dbReference type="Pfam" id="PF13376">
    <property type="entry name" value="OmdA"/>
    <property type="match status" value="1"/>
</dbReference>
<name>A0A1E7XCW5_9LACO</name>
<gene>
    <name evidence="1" type="ORF">LASUN_15320</name>
</gene>
<dbReference type="EMBL" id="MIQE01000012">
    <property type="protein sequence ID" value="OFA10976.1"/>
    <property type="molecule type" value="Genomic_DNA"/>
</dbReference>
<organism evidence="1 2">
    <name type="scientific">Lentilactobacillus sunkii</name>
    <dbReference type="NCBI Taxonomy" id="481719"/>
    <lineage>
        <taxon>Bacteria</taxon>
        <taxon>Bacillati</taxon>
        <taxon>Bacillota</taxon>
        <taxon>Bacilli</taxon>
        <taxon>Lactobacillales</taxon>
        <taxon>Lactobacillaceae</taxon>
        <taxon>Lentilactobacillus</taxon>
    </lineage>
</organism>